<comment type="caution">
    <text evidence="7">The sequence shown here is derived from an EMBL/GenBank/DDBJ whole genome shotgun (WGS) entry which is preliminary data.</text>
</comment>
<dbReference type="Gene3D" id="2.40.50.100">
    <property type="match status" value="1"/>
</dbReference>
<dbReference type="InterPro" id="IPR058624">
    <property type="entry name" value="MdtA-like_HH"/>
</dbReference>
<proteinExistence type="inferred from homology"/>
<dbReference type="GO" id="GO:1990281">
    <property type="term" value="C:efflux pump complex"/>
    <property type="evidence" value="ECO:0007669"/>
    <property type="project" value="TreeGrafter"/>
</dbReference>
<accession>A0A7W5BFS9</accession>
<dbReference type="EMBL" id="JACHXD010000028">
    <property type="protein sequence ID" value="MBB3122356.1"/>
    <property type="molecule type" value="Genomic_DNA"/>
</dbReference>
<dbReference type="Gene3D" id="2.40.30.170">
    <property type="match status" value="1"/>
</dbReference>
<evidence type="ECO:0000313" key="8">
    <source>
        <dbReference type="Proteomes" id="UP000541535"/>
    </source>
</evidence>
<evidence type="ECO:0000259" key="5">
    <source>
        <dbReference type="Pfam" id="PF25917"/>
    </source>
</evidence>
<dbReference type="Proteomes" id="UP000541535">
    <property type="component" value="Unassembled WGS sequence"/>
</dbReference>
<dbReference type="NCBIfam" id="TIGR01730">
    <property type="entry name" value="RND_mfp"/>
    <property type="match status" value="1"/>
</dbReference>
<dbReference type="Gene3D" id="2.40.420.20">
    <property type="match status" value="1"/>
</dbReference>
<feature type="domain" description="CusB-like beta-barrel" evidence="6">
    <location>
        <begin position="215"/>
        <end position="287"/>
    </location>
</feature>
<dbReference type="PANTHER" id="PTHR30469:SF33">
    <property type="entry name" value="SLR1207 PROTEIN"/>
    <property type="match status" value="1"/>
</dbReference>
<feature type="domain" description="Multidrug resistance protein MdtA-like barrel-sandwich hybrid" evidence="5">
    <location>
        <begin position="64"/>
        <end position="201"/>
    </location>
</feature>
<dbReference type="InterPro" id="IPR058792">
    <property type="entry name" value="Beta-barrel_RND_2"/>
</dbReference>
<sequence>MKIFTKKRLAVLITALVVVGGASAVLFQNKPAEAPQRYRTAAVDSGNIAQLVTASGTINPVALVNVGSQVSGTVSELNADFNDRVKKGQILLKLEPTIFEAQIRQAEASLASAEASMRLAQATFTRNQTLVSQNYVSTLALDQSKREVDVAKANIELAKAQLARARADLNNSVIRAPIDGVIIKRTIDLGQTVAASFNTPNLFQIARDLTKMQIDTNVSEADVGMLKEGQPARFVVDAYPDKEFDARMRQFRLAPNVVQNVVTYNVVLDVDNKDELLKPGMTAQVRLVVGDRQNVLRIPTAALRFRLSDEELAAEQKKQAKAAAKDGKAASASAKAAAPVAAPEEDSISFRSKGDIARTFKVYRLDEHNEAKPVDVRIGLSNFRYTEILDGGLKKGDKVITRKLAGEGKDNGEGNP</sequence>
<evidence type="ECO:0000259" key="4">
    <source>
        <dbReference type="Pfam" id="PF25876"/>
    </source>
</evidence>
<reference evidence="7 8" key="1">
    <citation type="submission" date="2020-08" db="EMBL/GenBank/DDBJ databases">
        <title>Genomic Encyclopedia of Type Strains, Phase III (KMG-III): the genomes of soil and plant-associated and newly described type strains.</title>
        <authorList>
            <person name="Whitman W."/>
        </authorList>
    </citation>
    <scope>NUCLEOTIDE SEQUENCE [LARGE SCALE GENOMIC DNA]</scope>
    <source>
        <strain evidence="7 8">CECT 8897</strain>
    </source>
</reference>
<dbReference type="Pfam" id="PF25917">
    <property type="entry name" value="BSH_RND"/>
    <property type="match status" value="1"/>
</dbReference>
<feature type="chain" id="PRO_5031010033" evidence="3">
    <location>
        <begin position="25"/>
        <end position="416"/>
    </location>
</feature>
<dbReference type="SUPFAM" id="SSF111369">
    <property type="entry name" value="HlyD-like secretion proteins"/>
    <property type="match status" value="1"/>
</dbReference>
<gene>
    <name evidence="7" type="ORF">FHS03_005457</name>
</gene>
<evidence type="ECO:0000256" key="2">
    <source>
        <dbReference type="SAM" id="Coils"/>
    </source>
</evidence>
<dbReference type="Pfam" id="PF25954">
    <property type="entry name" value="Beta-barrel_RND_2"/>
    <property type="match status" value="1"/>
</dbReference>
<dbReference type="InterPro" id="IPR006143">
    <property type="entry name" value="RND_pump_MFP"/>
</dbReference>
<feature type="coiled-coil region" evidence="2">
    <location>
        <begin position="103"/>
        <end position="168"/>
    </location>
</feature>
<evidence type="ECO:0000313" key="7">
    <source>
        <dbReference type="EMBL" id="MBB3122356.1"/>
    </source>
</evidence>
<organism evidence="7 8">
    <name type="scientific">Pseudoduganella violacea</name>
    <dbReference type="NCBI Taxonomy" id="1715466"/>
    <lineage>
        <taxon>Bacteria</taxon>
        <taxon>Pseudomonadati</taxon>
        <taxon>Pseudomonadota</taxon>
        <taxon>Betaproteobacteria</taxon>
        <taxon>Burkholderiales</taxon>
        <taxon>Oxalobacteraceae</taxon>
        <taxon>Telluria group</taxon>
        <taxon>Pseudoduganella</taxon>
    </lineage>
</organism>
<dbReference type="InterPro" id="IPR058625">
    <property type="entry name" value="MdtA-like_BSH"/>
</dbReference>
<dbReference type="GO" id="GO:0015562">
    <property type="term" value="F:efflux transmembrane transporter activity"/>
    <property type="evidence" value="ECO:0007669"/>
    <property type="project" value="TreeGrafter"/>
</dbReference>
<keyword evidence="2" id="KW-0175">Coiled coil</keyword>
<dbReference type="PANTHER" id="PTHR30469">
    <property type="entry name" value="MULTIDRUG RESISTANCE PROTEIN MDTA"/>
    <property type="match status" value="1"/>
</dbReference>
<protein>
    <submittedName>
        <fullName evidence="7">HlyD family secretion protein</fullName>
    </submittedName>
</protein>
<evidence type="ECO:0000256" key="3">
    <source>
        <dbReference type="SAM" id="SignalP"/>
    </source>
</evidence>
<evidence type="ECO:0000259" key="6">
    <source>
        <dbReference type="Pfam" id="PF25954"/>
    </source>
</evidence>
<name>A0A7W5BFS9_9BURK</name>
<keyword evidence="3" id="KW-0732">Signal</keyword>
<dbReference type="RefSeq" id="WP_183444015.1">
    <property type="nucleotide sequence ID" value="NZ_JACHXD010000028.1"/>
</dbReference>
<feature type="domain" description="Multidrug resistance protein MdtA-like alpha-helical hairpin" evidence="4">
    <location>
        <begin position="103"/>
        <end position="170"/>
    </location>
</feature>
<dbReference type="AlphaFoldDB" id="A0A7W5BFS9"/>
<feature type="signal peptide" evidence="3">
    <location>
        <begin position="1"/>
        <end position="24"/>
    </location>
</feature>
<keyword evidence="8" id="KW-1185">Reference proteome</keyword>
<dbReference type="Gene3D" id="1.10.287.470">
    <property type="entry name" value="Helix hairpin bin"/>
    <property type="match status" value="1"/>
</dbReference>
<comment type="similarity">
    <text evidence="1">Belongs to the membrane fusion protein (MFP) (TC 8.A.1) family.</text>
</comment>
<dbReference type="Pfam" id="PF25876">
    <property type="entry name" value="HH_MFP_RND"/>
    <property type="match status" value="1"/>
</dbReference>
<evidence type="ECO:0000256" key="1">
    <source>
        <dbReference type="ARBA" id="ARBA00009477"/>
    </source>
</evidence>